<accession>E2PU63</accession>
<reference evidence="3 4" key="1">
    <citation type="journal article" date="2010" name="Genome Biol. Evol.">
        <title>The sequence of a 1.8-mb bacterial linear plasmid reveals a rich evolutionary reservoir of secondary metabolic pathways.</title>
        <authorList>
            <person name="Medema M.H."/>
            <person name="Trefzer A."/>
            <person name="Kovalchuk A."/>
            <person name="van den Berg M."/>
            <person name="Mueller U."/>
            <person name="Heijne W."/>
            <person name="Wu L."/>
            <person name="Alam M.T."/>
            <person name="Ronning C.M."/>
            <person name="Nierman W.C."/>
            <person name="Bovenberg R.A.L."/>
            <person name="Breitling R."/>
            <person name="Takano E."/>
        </authorList>
    </citation>
    <scope>NUCLEOTIDE SEQUENCE [LARGE SCALE GENOMIC DNA]</scope>
    <source>
        <strain evidence="4">ATCC 27064 / DSM 738 / JCM 4710 / NBRC 13307 / NCIMB 12785 / NRRL 3585 / VKM Ac-602</strain>
    </source>
</reference>
<dbReference type="InterPro" id="IPR014746">
    <property type="entry name" value="Gln_synth/guanido_kin_cat_dom"/>
</dbReference>
<sequence>MRRSHGADVTYSSPLRTPYRLPAVSVALSISQGGHYRPGRGRPEPRDVQSRKDTSMGDKDVARGFAPADRQRYRRKLQQCLAGLGRLLDEKRFDRPKNLLGLEIELNLAGADGLPRMMNAEVLERIASNDFQTELGMFNLEVNVVPHRLGGRVLDQLAEELRAGLGYADRKANEVGAGIVMIGILPTLTQDHLVHGNLSDVDRYTLLNDQILTARGEDFSLDISGIERLTCTSASIAPEAACTSVQLHLQVTPGRFADVWNAAQAVAAVQIAVGANAPFLFGKELWRESRPPLFTQATDTRPPELQAQGVRPRTWFGERWVESAYDLFEENLRFFPSLLPICDEEDPLRAIDQGNAPELRELVLHNGTIYRWNRPVYSVADGVPHLRVENRVLPAGPTVTDVIANAAFFYGLVRALAEEPRPVWSRLPFRTAEENFDTACRHGIDAELYWPRPGRTGGVTRVPAVKLVRDELLPLAAAGLDAWQVAPADRDRYLGVIEERCRRRVNGAVWQSETYHRARAAGLGRDAALAAMTRRYRELMLQGEPVHSWPVGFPGGQNGGPGE</sequence>
<dbReference type="InterPro" id="IPR050141">
    <property type="entry name" value="GCL_type2/YbdK_subfam"/>
</dbReference>
<evidence type="ECO:0000256" key="2">
    <source>
        <dbReference type="SAM" id="MobiDB-lite"/>
    </source>
</evidence>
<protein>
    <recommendedName>
        <fullName evidence="5">Glutamate--cysteine ligase</fullName>
    </recommendedName>
</protein>
<evidence type="ECO:0000313" key="4">
    <source>
        <dbReference type="Proteomes" id="UP000002357"/>
    </source>
</evidence>
<dbReference type="Gene3D" id="3.30.590.20">
    <property type="match status" value="1"/>
</dbReference>
<feature type="compositionally biased region" description="Basic and acidic residues" evidence="2">
    <location>
        <begin position="41"/>
        <end position="62"/>
    </location>
</feature>
<dbReference type="STRING" id="1901.BB341_24880"/>
<organism evidence="3 4">
    <name type="scientific">Streptomyces clavuligerus</name>
    <dbReference type="NCBI Taxonomy" id="1901"/>
    <lineage>
        <taxon>Bacteria</taxon>
        <taxon>Bacillati</taxon>
        <taxon>Actinomycetota</taxon>
        <taxon>Actinomycetes</taxon>
        <taxon>Kitasatosporales</taxon>
        <taxon>Streptomycetaceae</taxon>
        <taxon>Streptomyces</taxon>
    </lineage>
</organism>
<dbReference type="SUPFAM" id="SSF55931">
    <property type="entry name" value="Glutamine synthetase/guanido kinase"/>
    <property type="match status" value="1"/>
</dbReference>
<gene>
    <name evidence="3" type="ORF">SCLAV_0606</name>
</gene>
<dbReference type="Pfam" id="PF04107">
    <property type="entry name" value="GCS2"/>
    <property type="match status" value="1"/>
</dbReference>
<feature type="region of interest" description="Disordered" evidence="2">
    <location>
        <begin position="32"/>
        <end position="67"/>
    </location>
</feature>
<evidence type="ECO:0000256" key="1">
    <source>
        <dbReference type="ARBA" id="ARBA00048819"/>
    </source>
</evidence>
<evidence type="ECO:0000313" key="3">
    <source>
        <dbReference type="EMBL" id="EFG05682.1"/>
    </source>
</evidence>
<evidence type="ECO:0008006" key="5">
    <source>
        <dbReference type="Google" id="ProtNLM"/>
    </source>
</evidence>
<dbReference type="InterPro" id="IPR006336">
    <property type="entry name" value="GCS2"/>
</dbReference>
<dbReference type="PANTHER" id="PTHR36510">
    <property type="entry name" value="GLUTAMATE--CYSTEINE LIGASE 2-RELATED"/>
    <property type="match status" value="1"/>
</dbReference>
<dbReference type="EMBL" id="CM000913">
    <property type="protein sequence ID" value="EFG05682.1"/>
    <property type="molecule type" value="Genomic_DNA"/>
</dbReference>
<dbReference type="AlphaFoldDB" id="E2PU63"/>
<proteinExistence type="predicted"/>
<dbReference type="eggNOG" id="COG2170">
    <property type="taxonomic scope" value="Bacteria"/>
</dbReference>
<dbReference type="Proteomes" id="UP000002357">
    <property type="component" value="Chromosome"/>
</dbReference>
<comment type="catalytic activity">
    <reaction evidence="1">
        <text>L-cysteine + L-glutamate + ATP = gamma-L-glutamyl-L-cysteine + ADP + phosphate + H(+)</text>
        <dbReference type="Rhea" id="RHEA:13285"/>
        <dbReference type="ChEBI" id="CHEBI:15378"/>
        <dbReference type="ChEBI" id="CHEBI:29985"/>
        <dbReference type="ChEBI" id="CHEBI:30616"/>
        <dbReference type="ChEBI" id="CHEBI:35235"/>
        <dbReference type="ChEBI" id="CHEBI:43474"/>
        <dbReference type="ChEBI" id="CHEBI:58173"/>
        <dbReference type="ChEBI" id="CHEBI:456216"/>
        <dbReference type="EC" id="6.3.2.2"/>
    </reaction>
</comment>
<keyword evidence="4" id="KW-1185">Reference proteome</keyword>
<dbReference type="PANTHER" id="PTHR36510:SF3">
    <property type="entry name" value="CONSERVED PROTEIN"/>
    <property type="match status" value="1"/>
</dbReference>
<name>E2PU63_STRCL</name>
<dbReference type="GO" id="GO:0016879">
    <property type="term" value="F:ligase activity, forming carbon-nitrogen bonds"/>
    <property type="evidence" value="ECO:0007669"/>
    <property type="project" value="TreeGrafter"/>
</dbReference>